<dbReference type="AlphaFoldDB" id="A0A0P0YBC6"/>
<reference evidence="3" key="1">
    <citation type="journal article" date="2005" name="Nature">
        <title>The map-based sequence of the rice genome.</title>
        <authorList>
            <consortium name="International rice genome sequencing project (IRGSP)"/>
            <person name="Matsumoto T."/>
            <person name="Wu J."/>
            <person name="Kanamori H."/>
            <person name="Katayose Y."/>
            <person name="Fujisawa M."/>
            <person name="Namiki N."/>
            <person name="Mizuno H."/>
            <person name="Yamamoto K."/>
            <person name="Antonio B.A."/>
            <person name="Baba T."/>
            <person name="Sakata K."/>
            <person name="Nagamura Y."/>
            <person name="Aoki H."/>
            <person name="Arikawa K."/>
            <person name="Arita K."/>
            <person name="Bito T."/>
            <person name="Chiden Y."/>
            <person name="Fujitsuka N."/>
            <person name="Fukunaka R."/>
            <person name="Hamada M."/>
            <person name="Harada C."/>
            <person name="Hayashi A."/>
            <person name="Hijishita S."/>
            <person name="Honda M."/>
            <person name="Hosokawa S."/>
            <person name="Ichikawa Y."/>
            <person name="Idonuma A."/>
            <person name="Iijima M."/>
            <person name="Ikeda M."/>
            <person name="Ikeno M."/>
            <person name="Ito K."/>
            <person name="Ito S."/>
            <person name="Ito T."/>
            <person name="Ito Y."/>
            <person name="Ito Y."/>
            <person name="Iwabuchi A."/>
            <person name="Kamiya K."/>
            <person name="Karasawa W."/>
            <person name="Kurita K."/>
            <person name="Katagiri S."/>
            <person name="Kikuta A."/>
            <person name="Kobayashi H."/>
            <person name="Kobayashi N."/>
            <person name="Machita K."/>
            <person name="Maehara T."/>
            <person name="Masukawa M."/>
            <person name="Mizubayashi T."/>
            <person name="Mukai Y."/>
            <person name="Nagasaki H."/>
            <person name="Nagata Y."/>
            <person name="Naito S."/>
            <person name="Nakashima M."/>
            <person name="Nakama Y."/>
            <person name="Nakamichi Y."/>
            <person name="Nakamura M."/>
            <person name="Meguro A."/>
            <person name="Negishi M."/>
            <person name="Ohta I."/>
            <person name="Ohta T."/>
            <person name="Okamoto M."/>
            <person name="Ono N."/>
            <person name="Saji S."/>
            <person name="Sakaguchi M."/>
            <person name="Sakai K."/>
            <person name="Shibata M."/>
            <person name="Shimokawa T."/>
            <person name="Song J."/>
            <person name="Takazaki Y."/>
            <person name="Terasawa K."/>
            <person name="Tsugane M."/>
            <person name="Tsuji K."/>
            <person name="Ueda S."/>
            <person name="Waki K."/>
            <person name="Yamagata H."/>
            <person name="Yamamoto M."/>
            <person name="Yamamoto S."/>
            <person name="Yamane H."/>
            <person name="Yoshiki S."/>
            <person name="Yoshihara R."/>
            <person name="Yukawa K."/>
            <person name="Zhong H."/>
            <person name="Yano M."/>
            <person name="Yuan Q."/>
            <person name="Ouyang S."/>
            <person name="Liu J."/>
            <person name="Jones K.M."/>
            <person name="Gansberger K."/>
            <person name="Moffat K."/>
            <person name="Hill J."/>
            <person name="Bera J."/>
            <person name="Fadrosh D."/>
            <person name="Jin S."/>
            <person name="Johri S."/>
            <person name="Kim M."/>
            <person name="Overton L."/>
            <person name="Reardon M."/>
            <person name="Tsitrin T."/>
            <person name="Vuong H."/>
            <person name="Weaver B."/>
            <person name="Ciecko A."/>
            <person name="Tallon L."/>
            <person name="Jackson J."/>
            <person name="Pai G."/>
            <person name="Aken S.V."/>
            <person name="Utterback T."/>
            <person name="Reidmuller S."/>
            <person name="Feldblyum T."/>
            <person name="Hsiao J."/>
            <person name="Zismann V."/>
            <person name="Iobst S."/>
            <person name="de Vazeille A.R."/>
            <person name="Buell C.R."/>
            <person name="Ying K."/>
            <person name="Li Y."/>
            <person name="Lu T."/>
            <person name="Huang Y."/>
            <person name="Zhao Q."/>
            <person name="Feng Q."/>
            <person name="Zhang L."/>
            <person name="Zhu J."/>
            <person name="Weng Q."/>
            <person name="Mu J."/>
            <person name="Lu Y."/>
            <person name="Fan D."/>
            <person name="Liu Y."/>
            <person name="Guan J."/>
            <person name="Zhang Y."/>
            <person name="Yu S."/>
            <person name="Liu X."/>
            <person name="Zhang Y."/>
            <person name="Hong G."/>
            <person name="Han B."/>
            <person name="Choisne N."/>
            <person name="Demange N."/>
            <person name="Orjeda G."/>
            <person name="Samain S."/>
            <person name="Cattolico L."/>
            <person name="Pelletier E."/>
            <person name="Couloux A."/>
            <person name="Segurens B."/>
            <person name="Wincker P."/>
            <person name="D'Hont A."/>
            <person name="Scarpelli C."/>
            <person name="Weissenbach J."/>
            <person name="Salanoubat M."/>
            <person name="Quetier F."/>
            <person name="Yu Y."/>
            <person name="Kim H.R."/>
            <person name="Rambo T."/>
            <person name="Currie J."/>
            <person name="Collura K."/>
            <person name="Luo M."/>
            <person name="Yang T."/>
            <person name="Ammiraju J.S.S."/>
            <person name="Engler F."/>
            <person name="Soderlund C."/>
            <person name="Wing R.A."/>
            <person name="Palmer L.E."/>
            <person name="de la Bastide M."/>
            <person name="Spiegel L."/>
            <person name="Nascimento L."/>
            <person name="Zutavern T."/>
            <person name="O'Shaughnessy A."/>
            <person name="Dike S."/>
            <person name="Dedhia N."/>
            <person name="Preston R."/>
            <person name="Balija V."/>
            <person name="McCombie W.R."/>
            <person name="Chow T."/>
            <person name="Chen H."/>
            <person name="Chung M."/>
            <person name="Chen C."/>
            <person name="Shaw J."/>
            <person name="Wu H."/>
            <person name="Hsiao K."/>
            <person name="Chao Y."/>
            <person name="Chu M."/>
            <person name="Cheng C."/>
            <person name="Hour A."/>
            <person name="Lee P."/>
            <person name="Lin S."/>
            <person name="Lin Y."/>
            <person name="Liou J."/>
            <person name="Liu S."/>
            <person name="Hsing Y."/>
            <person name="Raghuvanshi S."/>
            <person name="Mohanty A."/>
            <person name="Bharti A.K."/>
            <person name="Gaur A."/>
            <person name="Gupta V."/>
            <person name="Kumar D."/>
            <person name="Ravi V."/>
            <person name="Vij S."/>
            <person name="Kapur A."/>
            <person name="Khurana P."/>
            <person name="Khurana P."/>
            <person name="Khurana J.P."/>
            <person name="Tyagi A.K."/>
            <person name="Gaikwad K."/>
            <person name="Singh A."/>
            <person name="Dalal V."/>
            <person name="Srivastava S."/>
            <person name="Dixit A."/>
            <person name="Pal A.K."/>
            <person name="Ghazi I.A."/>
            <person name="Yadav M."/>
            <person name="Pandit A."/>
            <person name="Bhargava A."/>
            <person name="Sureshbabu K."/>
            <person name="Batra K."/>
            <person name="Sharma T.R."/>
            <person name="Mohapatra T."/>
            <person name="Singh N.K."/>
            <person name="Messing J."/>
            <person name="Nelson A.B."/>
            <person name="Fuks G."/>
            <person name="Kavchok S."/>
            <person name="Keizer G."/>
            <person name="Linton E."/>
            <person name="Llaca V."/>
            <person name="Song R."/>
            <person name="Tanyolac B."/>
            <person name="Young S."/>
            <person name="Ho-Il K."/>
            <person name="Hahn J.H."/>
            <person name="Sangsakoo G."/>
            <person name="Vanavichit A."/>
            <person name="de Mattos Luiz.A.T."/>
            <person name="Zimmer P.D."/>
            <person name="Malone G."/>
            <person name="Dellagostin O."/>
            <person name="de Oliveira A.C."/>
            <person name="Bevan M."/>
            <person name="Bancroft I."/>
            <person name="Minx P."/>
            <person name="Cordum H."/>
            <person name="Wilson R."/>
            <person name="Cheng Z."/>
            <person name="Jin W."/>
            <person name="Jiang J."/>
            <person name="Leong S.A."/>
            <person name="Iwama H."/>
            <person name="Gojobori T."/>
            <person name="Itoh T."/>
            <person name="Niimura Y."/>
            <person name="Fujii Y."/>
            <person name="Habara T."/>
            <person name="Sakai H."/>
            <person name="Sato Y."/>
            <person name="Wilson G."/>
            <person name="Kumar K."/>
            <person name="McCouch S."/>
            <person name="Juretic N."/>
            <person name="Hoen D."/>
            <person name="Wright S."/>
            <person name="Bruskiewich R."/>
            <person name="Bureau T."/>
            <person name="Miyao A."/>
            <person name="Hirochika H."/>
            <person name="Nishikawa T."/>
            <person name="Kadowaki K."/>
            <person name="Sugiura M."/>
            <person name="Burr B."/>
            <person name="Sasaki T."/>
        </authorList>
    </citation>
    <scope>NUCLEOTIDE SEQUENCE [LARGE SCALE GENOMIC DNA]</scope>
    <source>
        <strain evidence="3">cv. Nipponbare</strain>
    </source>
</reference>
<dbReference type="PaxDb" id="39947-A0A0P0YBC6"/>
<dbReference type="Gramene" id="Os12t0557501-00">
    <property type="protein sequence ID" value="Os12t0557501-00"/>
    <property type="gene ID" value="Os12g0557501"/>
</dbReference>
<feature type="compositionally biased region" description="Low complexity" evidence="1">
    <location>
        <begin position="48"/>
        <end position="60"/>
    </location>
</feature>
<evidence type="ECO:0000256" key="1">
    <source>
        <dbReference type="SAM" id="MobiDB-lite"/>
    </source>
</evidence>
<accession>A0A0P0YBC6</accession>
<dbReference type="Proteomes" id="UP000059680">
    <property type="component" value="Chromosome 12"/>
</dbReference>
<dbReference type="OMA" id="PPMKVAQ"/>
<organism evidence="2 3">
    <name type="scientific">Oryza sativa subsp. japonica</name>
    <name type="common">Rice</name>
    <dbReference type="NCBI Taxonomy" id="39947"/>
    <lineage>
        <taxon>Eukaryota</taxon>
        <taxon>Viridiplantae</taxon>
        <taxon>Streptophyta</taxon>
        <taxon>Embryophyta</taxon>
        <taxon>Tracheophyta</taxon>
        <taxon>Spermatophyta</taxon>
        <taxon>Magnoliopsida</taxon>
        <taxon>Liliopsida</taxon>
        <taxon>Poales</taxon>
        <taxon>Poaceae</taxon>
        <taxon>BOP clade</taxon>
        <taxon>Oryzoideae</taxon>
        <taxon>Oryzeae</taxon>
        <taxon>Oryzinae</taxon>
        <taxon>Oryza</taxon>
        <taxon>Oryza sativa</taxon>
    </lineage>
</organism>
<feature type="non-terminal residue" evidence="2">
    <location>
        <position position="82"/>
    </location>
</feature>
<keyword evidence="3" id="KW-1185">Reference proteome</keyword>
<sequence length="82" mass="8844">MMMPPMKVAQRAAPHEVAKQRRWATLAAAAAPPPEPEPERAPRRTSGAKTTPAAKKQTAARNRVAHPITLSLSRSRRSRGGA</sequence>
<dbReference type="EMBL" id="AP014968">
    <property type="protein sequence ID" value="BAT17615.1"/>
    <property type="molecule type" value="Genomic_DNA"/>
</dbReference>
<reference evidence="2 3" key="3">
    <citation type="journal article" date="2013" name="Rice">
        <title>Improvement of the Oryza sativa Nipponbare reference genome using next generation sequence and optical map data.</title>
        <authorList>
            <person name="Kawahara Y."/>
            <person name="de la Bastide M."/>
            <person name="Hamilton J.P."/>
            <person name="Kanamori H."/>
            <person name="McCombie W.R."/>
            <person name="Ouyang S."/>
            <person name="Schwartz D.C."/>
            <person name="Tanaka T."/>
            <person name="Wu J."/>
            <person name="Zhou S."/>
            <person name="Childs K.L."/>
            <person name="Davidson R.M."/>
            <person name="Lin H."/>
            <person name="Quesada-Ocampo L."/>
            <person name="Vaillancourt B."/>
            <person name="Sakai H."/>
            <person name="Lee S.S."/>
            <person name="Kim J."/>
            <person name="Numa H."/>
            <person name="Itoh T."/>
            <person name="Buell C.R."/>
            <person name="Matsumoto T."/>
        </authorList>
    </citation>
    <scope>NUCLEOTIDE SEQUENCE [LARGE SCALE GENOMIC DNA]</scope>
    <source>
        <strain evidence="3">cv. Nipponbare</strain>
    </source>
</reference>
<evidence type="ECO:0000313" key="2">
    <source>
        <dbReference type="EMBL" id="BAT17615.1"/>
    </source>
</evidence>
<reference evidence="2 3" key="2">
    <citation type="journal article" date="2013" name="Plant Cell Physiol.">
        <title>Rice Annotation Project Database (RAP-DB): an integrative and interactive database for rice genomics.</title>
        <authorList>
            <person name="Sakai H."/>
            <person name="Lee S.S."/>
            <person name="Tanaka T."/>
            <person name="Numa H."/>
            <person name="Kim J."/>
            <person name="Kawahara Y."/>
            <person name="Wakimoto H."/>
            <person name="Yang C.C."/>
            <person name="Iwamoto M."/>
            <person name="Abe T."/>
            <person name="Yamada Y."/>
            <person name="Muto A."/>
            <person name="Inokuchi H."/>
            <person name="Ikemura T."/>
            <person name="Matsumoto T."/>
            <person name="Sasaki T."/>
            <person name="Itoh T."/>
        </authorList>
    </citation>
    <scope>NUCLEOTIDE SEQUENCE [LARGE SCALE GENOMIC DNA]</scope>
    <source>
        <strain evidence="3">cv. Nipponbare</strain>
    </source>
</reference>
<dbReference type="InParanoid" id="A0A0P0YBC6"/>
<feature type="region of interest" description="Disordered" evidence="1">
    <location>
        <begin position="28"/>
        <end position="82"/>
    </location>
</feature>
<proteinExistence type="predicted"/>
<protein>
    <submittedName>
        <fullName evidence="2">Os12g0557501 protein</fullName>
    </submittedName>
</protein>
<gene>
    <name evidence="2" type="ordered locus">Os12g0557501</name>
    <name evidence="2" type="ORF">OSNPB_120557501</name>
</gene>
<name>A0A0P0YBC6_ORYSJ</name>
<dbReference type="eggNOG" id="ENOG502R5EJ">
    <property type="taxonomic scope" value="Eukaryota"/>
</dbReference>
<evidence type="ECO:0000313" key="3">
    <source>
        <dbReference type="Proteomes" id="UP000059680"/>
    </source>
</evidence>